<keyword evidence="2" id="KW-0812">Transmembrane</keyword>
<name>A0A562L2H2_9GAMM</name>
<evidence type="ECO:0000256" key="2">
    <source>
        <dbReference type="SAM" id="Phobius"/>
    </source>
</evidence>
<evidence type="ECO:0000313" key="4">
    <source>
        <dbReference type="Proteomes" id="UP000315167"/>
    </source>
</evidence>
<dbReference type="EMBL" id="VLKN01000005">
    <property type="protein sequence ID" value="TWI01831.1"/>
    <property type="molecule type" value="Genomic_DNA"/>
</dbReference>
<protein>
    <submittedName>
        <fullName evidence="3">Uncharacterized protein</fullName>
    </submittedName>
</protein>
<dbReference type="OrthoDB" id="9798046at2"/>
<organism evidence="3 4">
    <name type="scientific">Luteimonas cucumeris</name>
    <dbReference type="NCBI Taxonomy" id="985012"/>
    <lineage>
        <taxon>Bacteria</taxon>
        <taxon>Pseudomonadati</taxon>
        <taxon>Pseudomonadota</taxon>
        <taxon>Gammaproteobacteria</taxon>
        <taxon>Lysobacterales</taxon>
        <taxon>Lysobacteraceae</taxon>
        <taxon>Luteimonas</taxon>
    </lineage>
</organism>
<feature type="region of interest" description="Disordered" evidence="1">
    <location>
        <begin position="65"/>
        <end position="93"/>
    </location>
</feature>
<keyword evidence="4" id="KW-1185">Reference proteome</keyword>
<feature type="compositionally biased region" description="Pro residues" evidence="1">
    <location>
        <begin position="121"/>
        <end position="135"/>
    </location>
</feature>
<accession>A0A562L2H2</accession>
<keyword evidence="2" id="KW-1133">Transmembrane helix</keyword>
<dbReference type="Proteomes" id="UP000315167">
    <property type="component" value="Unassembled WGS sequence"/>
</dbReference>
<feature type="transmembrane region" description="Helical" evidence="2">
    <location>
        <begin position="21"/>
        <end position="41"/>
    </location>
</feature>
<gene>
    <name evidence="3" type="ORF">IP90_02391</name>
</gene>
<evidence type="ECO:0000256" key="1">
    <source>
        <dbReference type="SAM" id="MobiDB-lite"/>
    </source>
</evidence>
<reference evidence="3 4" key="1">
    <citation type="journal article" date="2015" name="Stand. Genomic Sci.">
        <title>Genomic Encyclopedia of Bacterial and Archaeal Type Strains, Phase III: the genomes of soil and plant-associated and newly described type strains.</title>
        <authorList>
            <person name="Whitman W.B."/>
            <person name="Woyke T."/>
            <person name="Klenk H.P."/>
            <person name="Zhou Y."/>
            <person name="Lilburn T.G."/>
            <person name="Beck B.J."/>
            <person name="De Vos P."/>
            <person name="Vandamme P."/>
            <person name="Eisen J.A."/>
            <person name="Garrity G."/>
            <person name="Hugenholtz P."/>
            <person name="Kyrpides N.C."/>
        </authorList>
    </citation>
    <scope>NUCLEOTIDE SEQUENCE [LARGE SCALE GENOMIC DNA]</scope>
    <source>
        <strain evidence="3 4">CGMCC 1.10821</strain>
    </source>
</reference>
<sequence length="273" mass="29488">MIKASTPGDVSAETRIERLQHWTAVLVCALLHLLLLLLVMLSSQVTVTTSQGADAGSRVAVSFIGRTPPPVKATPASKPKAKPRSSRVQATRVTRADDPVPPVVIDAAAQNHAEARAETPPAAPTPPAPPAPPQPRAHIWGQPPGMMREDVAPENAGLARSPAIARGRGHAFGAGEPSLEVNGYQVSYDLRSEIRLRAWRDQGVTELFLPLPGIRQYMVCPLETALRRESGPCRLLEADDPALEAIGDARQVINMQRVYRMGKLVWRGPGPYR</sequence>
<dbReference type="RefSeq" id="WP_144899877.1">
    <property type="nucleotide sequence ID" value="NZ_VLKN01000005.1"/>
</dbReference>
<proteinExistence type="predicted"/>
<feature type="region of interest" description="Disordered" evidence="1">
    <location>
        <begin position="111"/>
        <end position="144"/>
    </location>
</feature>
<keyword evidence="2" id="KW-0472">Membrane</keyword>
<evidence type="ECO:0000313" key="3">
    <source>
        <dbReference type="EMBL" id="TWI01831.1"/>
    </source>
</evidence>
<dbReference type="AlphaFoldDB" id="A0A562L2H2"/>
<comment type="caution">
    <text evidence="3">The sequence shown here is derived from an EMBL/GenBank/DDBJ whole genome shotgun (WGS) entry which is preliminary data.</text>
</comment>